<dbReference type="PANTHER" id="PTHR16305">
    <property type="entry name" value="TESTICULAR SOLUBLE ADENYLYL CYCLASE"/>
    <property type="match status" value="1"/>
</dbReference>
<dbReference type="GO" id="GO:0003677">
    <property type="term" value="F:DNA binding"/>
    <property type="evidence" value="ECO:0007669"/>
    <property type="project" value="InterPro"/>
</dbReference>
<feature type="domain" description="HTH luxR-type" evidence="3">
    <location>
        <begin position="931"/>
        <end position="996"/>
    </location>
</feature>
<dbReference type="GO" id="GO:0005737">
    <property type="term" value="C:cytoplasm"/>
    <property type="evidence" value="ECO:0007669"/>
    <property type="project" value="TreeGrafter"/>
</dbReference>
<dbReference type="PROSITE" id="PS50043">
    <property type="entry name" value="HTH_LUXR_2"/>
    <property type="match status" value="1"/>
</dbReference>
<gene>
    <name evidence="4" type="ORF">FOE78_20535</name>
</gene>
<dbReference type="AlphaFoldDB" id="A0A516Q3H1"/>
<evidence type="ECO:0000313" key="5">
    <source>
        <dbReference type="Proteomes" id="UP000319263"/>
    </source>
</evidence>
<evidence type="ECO:0000256" key="1">
    <source>
        <dbReference type="ARBA" id="ARBA00022741"/>
    </source>
</evidence>
<dbReference type="PANTHER" id="PTHR16305:SF35">
    <property type="entry name" value="TRANSCRIPTIONAL ACTIVATOR DOMAIN"/>
    <property type="match status" value="1"/>
</dbReference>
<dbReference type="InterPro" id="IPR000792">
    <property type="entry name" value="Tscrpt_reg_LuxR_C"/>
</dbReference>
<keyword evidence="1" id="KW-0547">Nucleotide-binding</keyword>
<dbReference type="SUPFAM" id="SSF52540">
    <property type="entry name" value="P-loop containing nucleoside triphosphate hydrolases"/>
    <property type="match status" value="1"/>
</dbReference>
<protein>
    <submittedName>
        <fullName evidence="4">AAA family ATPase</fullName>
    </submittedName>
</protein>
<name>A0A516Q3H1_9ACTN</name>
<dbReference type="Proteomes" id="UP000319263">
    <property type="component" value="Chromosome"/>
</dbReference>
<dbReference type="CDD" id="cd06170">
    <property type="entry name" value="LuxR_C_like"/>
    <property type="match status" value="1"/>
</dbReference>
<dbReference type="GO" id="GO:0005524">
    <property type="term" value="F:ATP binding"/>
    <property type="evidence" value="ECO:0007669"/>
    <property type="project" value="UniProtKB-KW"/>
</dbReference>
<dbReference type="Gene3D" id="1.25.40.10">
    <property type="entry name" value="Tetratricopeptide repeat domain"/>
    <property type="match status" value="1"/>
</dbReference>
<dbReference type="SUPFAM" id="SSF48452">
    <property type="entry name" value="TPR-like"/>
    <property type="match status" value="1"/>
</dbReference>
<proteinExistence type="predicted"/>
<dbReference type="Pfam" id="PF00196">
    <property type="entry name" value="GerE"/>
    <property type="match status" value="1"/>
</dbReference>
<dbReference type="OrthoDB" id="5476461at2"/>
<dbReference type="InterPro" id="IPR011990">
    <property type="entry name" value="TPR-like_helical_dom_sf"/>
</dbReference>
<dbReference type="PRINTS" id="PR00038">
    <property type="entry name" value="HTHLUXR"/>
</dbReference>
<keyword evidence="2" id="KW-0067">ATP-binding</keyword>
<organism evidence="4 5">
    <name type="scientific">Microlunatus elymi</name>
    <dbReference type="NCBI Taxonomy" id="2596828"/>
    <lineage>
        <taxon>Bacteria</taxon>
        <taxon>Bacillati</taxon>
        <taxon>Actinomycetota</taxon>
        <taxon>Actinomycetes</taxon>
        <taxon>Propionibacteriales</taxon>
        <taxon>Propionibacteriaceae</taxon>
        <taxon>Microlunatus</taxon>
    </lineage>
</organism>
<dbReference type="SMART" id="SM00421">
    <property type="entry name" value="HTH_LUXR"/>
    <property type="match status" value="1"/>
</dbReference>
<evidence type="ECO:0000259" key="3">
    <source>
        <dbReference type="PROSITE" id="PS50043"/>
    </source>
</evidence>
<evidence type="ECO:0000256" key="2">
    <source>
        <dbReference type="ARBA" id="ARBA00022840"/>
    </source>
</evidence>
<accession>A0A516Q3H1</accession>
<dbReference type="InterPro" id="IPR016032">
    <property type="entry name" value="Sig_transdc_resp-reg_C-effctor"/>
</dbReference>
<dbReference type="InterPro" id="IPR027417">
    <property type="entry name" value="P-loop_NTPase"/>
</dbReference>
<dbReference type="Gene3D" id="1.10.10.10">
    <property type="entry name" value="Winged helix-like DNA-binding domain superfamily/Winged helix DNA-binding domain"/>
    <property type="match status" value="1"/>
</dbReference>
<keyword evidence="5" id="KW-1185">Reference proteome</keyword>
<reference evidence="4 5" key="1">
    <citation type="submission" date="2019-07" db="EMBL/GenBank/DDBJ databases">
        <title>Microlunatus dokdonensis sp. nov. isolated from the rhizospheric soil of the wild plant Elymus tsukushiensis.</title>
        <authorList>
            <person name="Ghim S.-Y."/>
            <person name="Hwang Y.-J."/>
            <person name="Son J.-S."/>
            <person name="Shin J.-H."/>
        </authorList>
    </citation>
    <scope>NUCLEOTIDE SEQUENCE [LARGE SCALE GENOMIC DNA]</scope>
    <source>
        <strain evidence="4 5">KUDC0627</strain>
    </source>
</reference>
<dbReference type="EMBL" id="CP041692">
    <property type="protein sequence ID" value="QDP97969.1"/>
    <property type="molecule type" value="Genomic_DNA"/>
</dbReference>
<dbReference type="Pfam" id="PF13191">
    <property type="entry name" value="AAA_16"/>
    <property type="match status" value="1"/>
</dbReference>
<dbReference type="GO" id="GO:0004016">
    <property type="term" value="F:adenylate cyclase activity"/>
    <property type="evidence" value="ECO:0007669"/>
    <property type="project" value="TreeGrafter"/>
</dbReference>
<dbReference type="InterPro" id="IPR041664">
    <property type="entry name" value="AAA_16"/>
</dbReference>
<dbReference type="KEGG" id="mik:FOE78_20535"/>
<dbReference type="GO" id="GO:0006355">
    <property type="term" value="P:regulation of DNA-templated transcription"/>
    <property type="evidence" value="ECO:0007669"/>
    <property type="project" value="InterPro"/>
</dbReference>
<dbReference type="SUPFAM" id="SSF46894">
    <property type="entry name" value="C-terminal effector domain of the bipartite response regulators"/>
    <property type="match status" value="1"/>
</dbReference>
<sequence>MATMNGARPAVVSGAGFDPPGQPLDPAAAALHRASGAAAAAVIVGRQAELALLGRLRDAAFTGDAGTALIGGEAGVGKTTAVNAFIADCLQQRSDTAVIRGECVPLGGDGLPYAPIVGLLRDLADQVGPELMIEWAGGAAADLGTLLPELAIADEPADLTQQQQHRLRIFEAVVGLVERAARQTPLLVVIEDLHWADDSSRHLIDFMLRAITDVPVLLILTYRTDELTRRHPLRPFLGEIGRLPTVHRIELGPLSDADLETLIINTAVASPGSDQAGLIKRVVRASGGVPYFAVELVRASAGGSNELPETLRDTLLLRVSRVGMGCQQMLRTLALGGNRVEHELIAEVSDLPDDQLELILREAVDANLLIADRTGYGFRHALMREVLRDDLLPGEQTRLHRTYAESFERLGDNSDLWQPSVRAVALAHHWYAARDNERAFRWSVQAARLLRSGFSEALRLYERALELWEVVSDPEQVAGPLVRVLQEAAEAAVNAGEPERSLALLEEALSCTDPATDPLWTADLLVDKARRLQALIRPGVLETINAAMELVPVDPPSRRLADVLTMRANMLLLLDKPAAADAARKAIDVARAVGATGLEAHARNTLGCALATMAGADPEAGLAELRRAGELNSNERVQLRQIVNLSDTLTMLGRYREALDIATEGRDIAVRYGRERHSGVMMAGNAAEAALALGDWARARELVEWALRLSPPGNHWIHQRRLLAAIVLWADDDLETTEEVLTDLQRFSQLEVNGPQYFVAIRGCEAELALAQGNPVLAGEIALSTLDVMPWSDPGHDLPLVGVAAMAYGRAADIRPADWDGRIRSRLGFDPTLPITRQWLPLISAELESSTERWLSATSAMRSEGSPPHLIGYAWLRLAEYQAADGLREESRRSAGHARELAERIGLRLLARWVDEFGTASGLVRPAGRRADSSLPGLTARELEVLALVADGLSNRQIGERLVISTKTASVHVSNILSKLAVGNRAEAAARYRAQH</sequence>
<evidence type="ECO:0000313" key="4">
    <source>
        <dbReference type="EMBL" id="QDP97969.1"/>
    </source>
</evidence>
<dbReference type="InterPro" id="IPR036388">
    <property type="entry name" value="WH-like_DNA-bd_sf"/>
</dbReference>